<dbReference type="InterPro" id="IPR011650">
    <property type="entry name" value="Peptidase_M20_dimer"/>
</dbReference>
<dbReference type="RefSeq" id="WP_345270069.1">
    <property type="nucleotide sequence ID" value="NZ_BAABHB010000011.1"/>
</dbReference>
<sequence>MKQTLLLVSLLCLSLSTTAQPKSTVQPLNQSTLDGIVQKHIRNYYGELYDFISLPSNAYIKEHVQPNLDWLRNAFGRRGFSVEFLPTKGHPVVFAERKADAAPSGPLKTLLFYMHFDGQPVEPSAWQQESPYKPVLKRMNAGGQWEAMGWQTLQTSYDPEWRIYARAVSDDKGPIAMMLAALDMMQKEKIGQRYNLKVLLDSEEEMGAPNLPAAVQQYRDKLAADFLMIMDGPRHLSNRPTLSYGCRGITELTLTTYGPRVSQHSGHYGNYAPNPALRMAQLLASMKDEDGRVTIPGYYDGITIDENARNILAAVPDNEEAIRQKVGFAQPDKVGRNYQEALQYPSLNIRGLVSANVGEKSNTIVPDKAVAEIDIRTVPETDSQRLIDLVLNHIRSQGYHVLDREPTDEERQKYPKLISVKSVIAMLPVRTEFGIYPDRWLSAAMTRAFGQEPVKIRIGGGSVPIAPFIRVLNIPAIHVPMVNMDNNQHAANENLRLGNYVDGVKTWLAILTQPDVK</sequence>
<dbReference type="InterPro" id="IPR002933">
    <property type="entry name" value="Peptidase_M20"/>
</dbReference>
<keyword evidence="7" id="KW-1185">Reference proteome</keyword>
<gene>
    <name evidence="6" type="ORF">GCM10023187_43150</name>
</gene>
<keyword evidence="4" id="KW-0732">Signal</keyword>
<keyword evidence="3" id="KW-0378">Hydrolase</keyword>
<dbReference type="Pfam" id="PF07687">
    <property type="entry name" value="M20_dimer"/>
    <property type="match status" value="1"/>
</dbReference>
<evidence type="ECO:0000313" key="6">
    <source>
        <dbReference type="EMBL" id="GAA4414109.1"/>
    </source>
</evidence>
<reference evidence="7" key="1">
    <citation type="journal article" date="2019" name="Int. J. Syst. Evol. Microbiol.">
        <title>The Global Catalogue of Microorganisms (GCM) 10K type strain sequencing project: providing services to taxonomists for standard genome sequencing and annotation.</title>
        <authorList>
            <consortium name="The Broad Institute Genomics Platform"/>
            <consortium name="The Broad Institute Genome Sequencing Center for Infectious Disease"/>
            <person name="Wu L."/>
            <person name="Ma J."/>
        </authorList>
    </citation>
    <scope>NUCLEOTIDE SEQUENCE [LARGE SCALE GENOMIC DNA]</scope>
    <source>
        <strain evidence="7">JCM 17925</strain>
    </source>
</reference>
<keyword evidence="1" id="KW-0645">Protease</keyword>
<dbReference type="PANTHER" id="PTHR43270:SF8">
    <property type="entry name" value="DI- AND TRIPEPTIDASE DUG2-RELATED"/>
    <property type="match status" value="1"/>
</dbReference>
<feature type="domain" description="Peptidase M20 dimerisation" evidence="5">
    <location>
        <begin position="245"/>
        <end position="398"/>
    </location>
</feature>
<name>A0ABP8KSA9_9BACT</name>
<feature type="signal peptide" evidence="4">
    <location>
        <begin position="1"/>
        <end position="19"/>
    </location>
</feature>
<evidence type="ECO:0000256" key="3">
    <source>
        <dbReference type="ARBA" id="ARBA00022801"/>
    </source>
</evidence>
<feature type="chain" id="PRO_5046261854" evidence="4">
    <location>
        <begin position="20"/>
        <end position="517"/>
    </location>
</feature>
<proteinExistence type="predicted"/>
<comment type="caution">
    <text evidence="6">The sequence shown here is derived from an EMBL/GenBank/DDBJ whole genome shotgun (WGS) entry which is preliminary data.</text>
</comment>
<dbReference type="Gene3D" id="3.30.70.360">
    <property type="match status" value="1"/>
</dbReference>
<evidence type="ECO:0000256" key="1">
    <source>
        <dbReference type="ARBA" id="ARBA00022670"/>
    </source>
</evidence>
<dbReference type="EMBL" id="BAABHB010000011">
    <property type="protein sequence ID" value="GAA4414109.1"/>
    <property type="molecule type" value="Genomic_DNA"/>
</dbReference>
<dbReference type="Pfam" id="PF01546">
    <property type="entry name" value="Peptidase_M20"/>
    <property type="match status" value="1"/>
</dbReference>
<organism evidence="6 7">
    <name type="scientific">Nibrella viscosa</name>
    <dbReference type="NCBI Taxonomy" id="1084524"/>
    <lineage>
        <taxon>Bacteria</taxon>
        <taxon>Pseudomonadati</taxon>
        <taxon>Bacteroidota</taxon>
        <taxon>Cytophagia</taxon>
        <taxon>Cytophagales</taxon>
        <taxon>Spirosomataceae</taxon>
        <taxon>Nibrella</taxon>
    </lineage>
</organism>
<dbReference type="PANTHER" id="PTHR43270">
    <property type="entry name" value="BETA-ALA-HIS DIPEPTIDASE"/>
    <property type="match status" value="1"/>
</dbReference>
<keyword evidence="2" id="KW-0479">Metal-binding</keyword>
<accession>A0ABP8KSA9</accession>
<dbReference type="Proteomes" id="UP001500936">
    <property type="component" value="Unassembled WGS sequence"/>
</dbReference>
<evidence type="ECO:0000256" key="4">
    <source>
        <dbReference type="SAM" id="SignalP"/>
    </source>
</evidence>
<protein>
    <submittedName>
        <fullName evidence="6">Dipeptidase</fullName>
    </submittedName>
</protein>
<dbReference type="InterPro" id="IPR051458">
    <property type="entry name" value="Cyt/Met_Dipeptidase"/>
</dbReference>
<dbReference type="SUPFAM" id="SSF53187">
    <property type="entry name" value="Zn-dependent exopeptidases"/>
    <property type="match status" value="1"/>
</dbReference>
<dbReference type="Gene3D" id="3.40.630.10">
    <property type="entry name" value="Zn peptidases"/>
    <property type="match status" value="1"/>
</dbReference>
<evidence type="ECO:0000313" key="7">
    <source>
        <dbReference type="Proteomes" id="UP001500936"/>
    </source>
</evidence>
<evidence type="ECO:0000259" key="5">
    <source>
        <dbReference type="Pfam" id="PF07687"/>
    </source>
</evidence>
<evidence type="ECO:0000256" key="2">
    <source>
        <dbReference type="ARBA" id="ARBA00022723"/>
    </source>
</evidence>